<dbReference type="Pfam" id="PF03810">
    <property type="entry name" value="IBN_N"/>
    <property type="match status" value="1"/>
</dbReference>
<dbReference type="GO" id="GO:0003723">
    <property type="term" value="F:RNA binding"/>
    <property type="evidence" value="ECO:0000318"/>
    <property type="project" value="GO_Central"/>
</dbReference>
<dbReference type="Pfam" id="PF19273">
    <property type="entry name" value="Exportin-5"/>
    <property type="match status" value="1"/>
</dbReference>
<dbReference type="KEGG" id="mbr:MONBRDRAFT_31509"/>
<dbReference type="FunCoup" id="A9UTN3">
    <property type="interactions" value="1512"/>
</dbReference>
<proteinExistence type="inferred from homology"/>
<feature type="domain" description="Exportin-1/Importin-beta-like" evidence="4">
    <location>
        <begin position="99"/>
        <end position="254"/>
    </location>
</feature>
<dbReference type="FunFam" id="1.25.10.10:FF:000375">
    <property type="entry name" value="Predicted protein"/>
    <property type="match status" value="1"/>
</dbReference>
<dbReference type="RefSeq" id="XP_001743945.1">
    <property type="nucleotide sequence ID" value="XM_001743893.1"/>
</dbReference>
<evidence type="ECO:0000313" key="7">
    <source>
        <dbReference type="Proteomes" id="UP000001357"/>
    </source>
</evidence>
<dbReference type="InterPro" id="IPR016024">
    <property type="entry name" value="ARM-type_fold"/>
</dbReference>
<feature type="region of interest" description="Disordered" evidence="2">
    <location>
        <begin position="944"/>
        <end position="963"/>
    </location>
</feature>
<evidence type="ECO:0000313" key="6">
    <source>
        <dbReference type="EMBL" id="EDQ91523.1"/>
    </source>
</evidence>
<dbReference type="InterPro" id="IPR013598">
    <property type="entry name" value="Exportin-1/Importin-b-like"/>
</dbReference>
<gene>
    <name evidence="6" type="ORF">MONBRDRAFT_31509</name>
</gene>
<dbReference type="STRING" id="81824.A9UTN3"/>
<dbReference type="Gene3D" id="1.25.10.10">
    <property type="entry name" value="Leucine-rich Repeat Variant"/>
    <property type="match status" value="1"/>
</dbReference>
<dbReference type="EMBL" id="CH991545">
    <property type="protein sequence ID" value="EDQ91523.1"/>
    <property type="molecule type" value="Genomic_DNA"/>
</dbReference>
<dbReference type="OMA" id="CHEENTR"/>
<dbReference type="GO" id="GO:0005049">
    <property type="term" value="F:nuclear export signal receptor activity"/>
    <property type="evidence" value="ECO:0000318"/>
    <property type="project" value="GO_Central"/>
</dbReference>
<comment type="similarity">
    <text evidence="1">Belongs to the exportin family.</text>
</comment>
<evidence type="ECO:0000259" key="4">
    <source>
        <dbReference type="Pfam" id="PF08389"/>
    </source>
</evidence>
<accession>A9UTN3</accession>
<dbReference type="Pfam" id="PF08389">
    <property type="entry name" value="Xpo1"/>
    <property type="match status" value="1"/>
</dbReference>
<dbReference type="Proteomes" id="UP000001357">
    <property type="component" value="Unassembled WGS sequence"/>
</dbReference>
<evidence type="ECO:0008006" key="8">
    <source>
        <dbReference type="Google" id="ProtNLM"/>
    </source>
</evidence>
<organism evidence="6 7">
    <name type="scientific">Monosiga brevicollis</name>
    <name type="common">Choanoflagellate</name>
    <dbReference type="NCBI Taxonomy" id="81824"/>
    <lineage>
        <taxon>Eukaryota</taxon>
        <taxon>Choanoflagellata</taxon>
        <taxon>Craspedida</taxon>
        <taxon>Salpingoecidae</taxon>
        <taxon>Monosiga</taxon>
    </lineage>
</organism>
<dbReference type="GeneID" id="5889103"/>
<dbReference type="GO" id="GO:0031267">
    <property type="term" value="F:small GTPase binding"/>
    <property type="evidence" value="ECO:0007669"/>
    <property type="project" value="InterPro"/>
</dbReference>
<evidence type="ECO:0000259" key="3">
    <source>
        <dbReference type="Pfam" id="PF03810"/>
    </source>
</evidence>
<dbReference type="PANTHER" id="PTHR11223:SF3">
    <property type="entry name" value="EXPORTIN-5"/>
    <property type="match status" value="1"/>
</dbReference>
<evidence type="ECO:0000256" key="1">
    <source>
        <dbReference type="ARBA" id="ARBA00009466"/>
    </source>
</evidence>
<name>A9UTN3_MONBE</name>
<dbReference type="InterPro" id="IPR011989">
    <property type="entry name" value="ARM-like"/>
</dbReference>
<feature type="domain" description="Exportin-5 C-terminal" evidence="5">
    <location>
        <begin position="296"/>
        <end position="1155"/>
    </location>
</feature>
<dbReference type="GO" id="GO:0006405">
    <property type="term" value="P:RNA export from nucleus"/>
    <property type="evidence" value="ECO:0000318"/>
    <property type="project" value="GO_Central"/>
</dbReference>
<dbReference type="GO" id="GO:0005634">
    <property type="term" value="C:nucleus"/>
    <property type="evidence" value="ECO:0000318"/>
    <property type="project" value="GO_Central"/>
</dbReference>
<dbReference type="eggNOG" id="KOG2020">
    <property type="taxonomic scope" value="Eukaryota"/>
</dbReference>
<dbReference type="GO" id="GO:0006611">
    <property type="term" value="P:protein export from nucleus"/>
    <property type="evidence" value="ECO:0007669"/>
    <property type="project" value="InterPro"/>
</dbReference>
<dbReference type="InterPro" id="IPR001494">
    <property type="entry name" value="Importin-beta_N"/>
</dbReference>
<reference evidence="6 7" key="1">
    <citation type="journal article" date="2008" name="Nature">
        <title>The genome of the choanoflagellate Monosiga brevicollis and the origin of metazoans.</title>
        <authorList>
            <consortium name="JGI Sequencing"/>
            <person name="King N."/>
            <person name="Westbrook M.J."/>
            <person name="Young S.L."/>
            <person name="Kuo A."/>
            <person name="Abedin M."/>
            <person name="Chapman J."/>
            <person name="Fairclough S."/>
            <person name="Hellsten U."/>
            <person name="Isogai Y."/>
            <person name="Letunic I."/>
            <person name="Marr M."/>
            <person name="Pincus D."/>
            <person name="Putnam N."/>
            <person name="Rokas A."/>
            <person name="Wright K.J."/>
            <person name="Zuzow R."/>
            <person name="Dirks W."/>
            <person name="Good M."/>
            <person name="Goodstein D."/>
            <person name="Lemons D."/>
            <person name="Li W."/>
            <person name="Lyons J.B."/>
            <person name="Morris A."/>
            <person name="Nichols S."/>
            <person name="Richter D.J."/>
            <person name="Salamov A."/>
            <person name="Bork P."/>
            <person name="Lim W.A."/>
            <person name="Manning G."/>
            <person name="Miller W.T."/>
            <person name="McGinnis W."/>
            <person name="Shapiro H."/>
            <person name="Tjian R."/>
            <person name="Grigoriev I.V."/>
            <person name="Rokhsar D."/>
        </authorList>
    </citation>
    <scope>NUCLEOTIDE SEQUENCE [LARGE SCALE GENOMIC DNA]</scope>
    <source>
        <strain evidence="7">MX1 / ATCC 50154</strain>
    </source>
</reference>
<dbReference type="InParanoid" id="A9UTN3"/>
<dbReference type="InterPro" id="IPR045065">
    <property type="entry name" value="XPO1/5"/>
</dbReference>
<sequence>MNPAASSLAKQQALQYCDEFKATAPACPRVGLYLASIQEPSLLQRTHDPTIRFFGLQLLLHCIQYRWNDYQPEEKEEMKTVICSQLLVNGTLPLGEEQTFVLLKVGSVVAKMATREWPQQWPALIPQLLRNADESLTARFLSMACLKSLIEDTNSFNDDLLPRRRKELTQGLTACLDEIIPFATTTLAGCLAQHSQHEGLQAEQYELTLGITLETWIVLVEWIPFEKLFASGVLPLFCQLLHVERHRQLAADALLIVMNRKGPKHDRLALLDLFQHMDVLLQAVPQWDAGGHAADEEAYNFIKRLAQIVVALATDQLCPLWSRNNGPYKHAPPTFESYLSALIALTRHPSELVCSLTVPAWMALLNHDDACREKVLQDVQPYLLHDAFLRLMRGGGLEEDDSPGSEFAQQDFGDQEEYKAFFGLFRGKLLDVVRAIGRNQPAASLEFALNQLSVVMSTPPDSVDGRVLFNSWDGIAVFWDAIVAVAYPTINGEGRRGRNEALIEQLKNCLAALLDWSCANPLLMEAELTVLGALLPVLEHAPQALRLMLEKLFNAMEYQAQEDYVRLNEAALQSSTHTGLTDGAKVRRKAGQILKSLCQRPPPSFTDTVQGIIGRVQQLLSQVEIGEMQRRLLIEALVVSFNSLGDDVQEQSLLGFFQPILAEWCHEENTRMLSSVNALIGAGGLNSGESYPQAQATRLRLTMSVNAFLSAVRDTAPRGSAGVDASTVAGAVLHGRASSAGIGAAHGDLATLSGLHGDATGGNGLQYPALSLLHQTLPNVLRLCNTLHHLEVAPAANNMLSADPSTLPPGMAVLLDLRRSDVHAILAASLDSASRDMTAQELWMDRARLWLFNLRESCYRILGCTFRYGVLYGADDQAVFQQACVEVISGLRKRDLRLFWKLTVYPFLRYLPRDPTIKGHAVQTAAAIILQTCHRLSASMLAAQQGTGGSTGPRELSSEELTPEQREILEEKLDVDLMETVIITLDHLTADVKLQREETIEDKFYHQPELGPSAWAILADHSCGEALLVFLCQSLAGRHASQANKACATLLRLVPALASHDVYSPGLATLVPSALLDALAAHGEHHDNLTNLLLLAGKCLLWLGVHPACQSTFMTVPDINADHLMETYNMLQNRELRNTKPIRLRMKSLLDGTIGVNVGQVYNARPKVLDLPQKLVLARQPTADEDDDPDLQISALFDE</sequence>
<dbReference type="PANTHER" id="PTHR11223">
    <property type="entry name" value="EXPORTIN 1/5"/>
    <property type="match status" value="1"/>
</dbReference>
<feature type="domain" description="Importin N-terminal" evidence="3">
    <location>
        <begin position="42"/>
        <end position="82"/>
    </location>
</feature>
<evidence type="ECO:0000259" key="5">
    <source>
        <dbReference type="Pfam" id="PF19273"/>
    </source>
</evidence>
<dbReference type="GO" id="GO:0005737">
    <property type="term" value="C:cytoplasm"/>
    <property type="evidence" value="ECO:0000318"/>
    <property type="project" value="GO_Central"/>
</dbReference>
<dbReference type="InterPro" id="IPR045478">
    <property type="entry name" value="Exportin-5_C"/>
</dbReference>
<evidence type="ECO:0000256" key="2">
    <source>
        <dbReference type="SAM" id="MobiDB-lite"/>
    </source>
</evidence>
<keyword evidence="7" id="KW-1185">Reference proteome</keyword>
<dbReference type="AlphaFoldDB" id="A9UTN3"/>
<dbReference type="SUPFAM" id="SSF48371">
    <property type="entry name" value="ARM repeat"/>
    <property type="match status" value="1"/>
</dbReference>
<protein>
    <recommendedName>
        <fullName evidence="8">Importin N-terminal domain-containing protein</fullName>
    </recommendedName>
</protein>